<dbReference type="PANTHER" id="PTHR42685">
    <property type="entry name" value="GERANYLGERANYL DIPHOSPHATE REDUCTASE"/>
    <property type="match status" value="1"/>
</dbReference>
<accession>A0AAX2ZP11</accession>
<sequence length="369" mass="41906">MKCDVVIIGAGPGGVAAAHNLINNNMSCILIDKQKFPRNKLCAGGITYKTFELMKTLKLHNEFNTENSVLSEGGSLYLEYKHIADIKTKGLTYLVDRFEFDDYLVKEYKKKDGIFIEGTGVRKINTKENIITLSDHREIKFKYLIGADGAVGITKKLVDEKFNANGFCLQVEVDKNKFNYEGNNMSLYYGIIPQGYAWIFPKKNSFTIGFGGNYDKKIDYHKEFEKFLNNLGITCERKKFKGAMLPFGEYIKTPINKEKNLLLVGDAAGLVDPFTGEGIYFAMLSGIKASNTIINALKTNDTNEIDKYIDEINEITKSISKGAKLKKLVYKFRKPIFNAMKNEKFGSYIFNDCLYESNYDLLEIVLHHK</sequence>
<evidence type="ECO:0000313" key="2">
    <source>
        <dbReference type="EMBL" id="UEL49447.1"/>
    </source>
</evidence>
<dbReference type="EMBL" id="CP081135">
    <property type="protein sequence ID" value="UEL49447.1"/>
    <property type="molecule type" value="Genomic_DNA"/>
</dbReference>
<dbReference type="InterPro" id="IPR036188">
    <property type="entry name" value="FAD/NAD-bd_sf"/>
</dbReference>
<dbReference type="Gene3D" id="3.50.50.60">
    <property type="entry name" value="FAD/NAD(P)-binding domain"/>
    <property type="match status" value="1"/>
</dbReference>
<dbReference type="Pfam" id="PF01494">
    <property type="entry name" value="FAD_binding_3"/>
    <property type="match status" value="1"/>
</dbReference>
<dbReference type="Proteomes" id="UP001198983">
    <property type="component" value="Chromosome"/>
</dbReference>
<gene>
    <name evidence="2" type="ORF">JW646_08380</name>
</gene>
<evidence type="ECO:0000313" key="3">
    <source>
        <dbReference type="Proteomes" id="UP001198983"/>
    </source>
</evidence>
<dbReference type="KEGG" id="tem:JW646_08380"/>
<dbReference type="InterPro" id="IPR050407">
    <property type="entry name" value="Geranylgeranyl_reductase"/>
</dbReference>
<name>A0AAX2ZP11_9FIRM</name>
<dbReference type="PRINTS" id="PR00420">
    <property type="entry name" value="RNGMNOXGNASE"/>
</dbReference>
<feature type="domain" description="FAD-binding" evidence="1">
    <location>
        <begin position="2"/>
        <end position="318"/>
    </location>
</feature>
<dbReference type="NCBIfam" id="TIGR02032">
    <property type="entry name" value="GG-red-SF"/>
    <property type="match status" value="1"/>
</dbReference>
<keyword evidence="3" id="KW-1185">Reference proteome</keyword>
<organism evidence="2 3">
    <name type="scientific">Terrisporobacter hibernicus</name>
    <dbReference type="NCBI Taxonomy" id="2813371"/>
    <lineage>
        <taxon>Bacteria</taxon>
        <taxon>Bacillati</taxon>
        <taxon>Bacillota</taxon>
        <taxon>Clostridia</taxon>
        <taxon>Peptostreptococcales</taxon>
        <taxon>Peptostreptococcaceae</taxon>
        <taxon>Terrisporobacter</taxon>
    </lineage>
</organism>
<dbReference type="PANTHER" id="PTHR42685:SF22">
    <property type="entry name" value="CONDITIONED MEDIUM FACTOR RECEPTOR 1"/>
    <property type="match status" value="1"/>
</dbReference>
<protein>
    <submittedName>
        <fullName evidence="2">NAD(P)/FAD-dependent oxidoreductase</fullName>
    </submittedName>
</protein>
<dbReference type="GO" id="GO:0016628">
    <property type="term" value="F:oxidoreductase activity, acting on the CH-CH group of donors, NAD or NADP as acceptor"/>
    <property type="evidence" value="ECO:0007669"/>
    <property type="project" value="InterPro"/>
</dbReference>
<dbReference type="InterPro" id="IPR011777">
    <property type="entry name" value="Geranylgeranyl_Rdtase_fam"/>
</dbReference>
<dbReference type="GO" id="GO:0071949">
    <property type="term" value="F:FAD binding"/>
    <property type="evidence" value="ECO:0007669"/>
    <property type="project" value="InterPro"/>
</dbReference>
<dbReference type="InterPro" id="IPR002938">
    <property type="entry name" value="FAD-bd"/>
</dbReference>
<proteinExistence type="predicted"/>
<dbReference type="RefSeq" id="WP_228417267.1">
    <property type="nucleotide sequence ID" value="NZ_CP081135.1"/>
</dbReference>
<reference evidence="2 3" key="1">
    <citation type="journal article" date="2023" name="Int. J. Syst. Evol. Microbiol.">
        <title>Terrisporobacter hibernicus sp. nov., isolated from bovine faeces in Northern Ireland.</title>
        <authorList>
            <person name="Mitchell M."/>
            <person name="Nguyen S.V."/>
            <person name="Connor M."/>
            <person name="Fairley D.J."/>
            <person name="Donoghue O."/>
            <person name="Marshall H."/>
            <person name="Koolman L."/>
            <person name="McMullan G."/>
            <person name="Schaffer K.E."/>
            <person name="McGrath J.W."/>
            <person name="Fanning S."/>
        </authorList>
    </citation>
    <scope>NUCLEOTIDE SEQUENCE [LARGE SCALE GENOMIC DNA]</scope>
    <source>
        <strain evidence="2 3">MCA3</strain>
    </source>
</reference>
<dbReference type="SUPFAM" id="SSF51905">
    <property type="entry name" value="FAD/NAD(P)-binding domain"/>
    <property type="match status" value="1"/>
</dbReference>
<dbReference type="AlphaFoldDB" id="A0AAX2ZP11"/>
<evidence type="ECO:0000259" key="1">
    <source>
        <dbReference type="Pfam" id="PF01494"/>
    </source>
</evidence>